<dbReference type="EMBL" id="FMXM01000027">
    <property type="protein sequence ID" value="SDA97657.1"/>
    <property type="molecule type" value="Genomic_DNA"/>
</dbReference>
<dbReference type="PANTHER" id="PTHR11102:SF160">
    <property type="entry name" value="ERAD-ASSOCIATED E3 UBIQUITIN-PROTEIN LIGASE COMPONENT HRD3"/>
    <property type="match status" value="1"/>
</dbReference>
<dbReference type="OrthoDB" id="9797030at2"/>
<dbReference type="SUPFAM" id="SSF81901">
    <property type="entry name" value="HCP-like"/>
    <property type="match status" value="1"/>
</dbReference>
<reference evidence="2 3" key="1">
    <citation type="submission" date="2016-10" db="EMBL/GenBank/DDBJ databases">
        <authorList>
            <person name="de Groot N.N."/>
        </authorList>
    </citation>
    <scope>NUCLEOTIDE SEQUENCE [LARGE SCALE GENOMIC DNA]</scope>
    <source>
        <strain evidence="2 3">CGMCC 1.12097</strain>
    </source>
</reference>
<dbReference type="RefSeq" id="WP_091585606.1">
    <property type="nucleotide sequence ID" value="NZ_FMXM01000027.1"/>
</dbReference>
<feature type="signal peptide" evidence="1">
    <location>
        <begin position="1"/>
        <end position="21"/>
    </location>
</feature>
<protein>
    <submittedName>
        <fullName evidence="2">Sel1 repeat-containing protein</fullName>
    </submittedName>
</protein>
<evidence type="ECO:0000313" key="2">
    <source>
        <dbReference type="EMBL" id="SDA97657.1"/>
    </source>
</evidence>
<evidence type="ECO:0000313" key="3">
    <source>
        <dbReference type="Proteomes" id="UP000198588"/>
    </source>
</evidence>
<dbReference type="Proteomes" id="UP000198588">
    <property type="component" value="Unassembled WGS sequence"/>
</dbReference>
<dbReference type="Gene3D" id="1.25.40.10">
    <property type="entry name" value="Tetratricopeptide repeat domain"/>
    <property type="match status" value="1"/>
</dbReference>
<dbReference type="STRING" id="1165689.SAMN02927914_05937"/>
<organism evidence="2 3">
    <name type="scientific">Mesorhizobium qingshengii</name>
    <dbReference type="NCBI Taxonomy" id="1165689"/>
    <lineage>
        <taxon>Bacteria</taxon>
        <taxon>Pseudomonadati</taxon>
        <taxon>Pseudomonadota</taxon>
        <taxon>Alphaproteobacteria</taxon>
        <taxon>Hyphomicrobiales</taxon>
        <taxon>Phyllobacteriaceae</taxon>
        <taxon>Mesorhizobium</taxon>
    </lineage>
</organism>
<dbReference type="PANTHER" id="PTHR11102">
    <property type="entry name" value="SEL-1-LIKE PROTEIN"/>
    <property type="match status" value="1"/>
</dbReference>
<feature type="chain" id="PRO_5011431890" evidence="1">
    <location>
        <begin position="22"/>
        <end position="383"/>
    </location>
</feature>
<name>A0A1G5ZSV8_9HYPH</name>
<keyword evidence="1" id="KW-0732">Signal</keyword>
<accession>A0A1G5ZSV8</accession>
<gene>
    <name evidence="2" type="ORF">SAMN02927914_05937</name>
</gene>
<dbReference type="InterPro" id="IPR011990">
    <property type="entry name" value="TPR-like_helical_dom_sf"/>
</dbReference>
<dbReference type="Pfam" id="PF08238">
    <property type="entry name" value="Sel1"/>
    <property type="match status" value="2"/>
</dbReference>
<dbReference type="InterPro" id="IPR006597">
    <property type="entry name" value="Sel1-like"/>
</dbReference>
<evidence type="ECO:0000256" key="1">
    <source>
        <dbReference type="SAM" id="SignalP"/>
    </source>
</evidence>
<dbReference type="AlphaFoldDB" id="A0A1G5ZSV8"/>
<dbReference type="SMART" id="SM00671">
    <property type="entry name" value="SEL1"/>
    <property type="match status" value="3"/>
</dbReference>
<dbReference type="InterPro" id="IPR050767">
    <property type="entry name" value="Sel1_AlgK"/>
</dbReference>
<sequence>MPRLALRLIGVVAALVSLALAASAAALNGSDCSRIFLLMPEHPPRVTTDGFSVQPPAGPNWCGMLGLYYQSVDFFRLATDPKAADDSHVWLFARPVIVEPPGQTPHDLGGLLDLTRQWLRSGTAERPLMMSTSKLISINAAPEAEAPMVQASEIDRSIGLDCVRYRVVLRSGEKIGALCLDPRSNIRLIHIGADIAGVPEAVAQEVVPEINRFLPTIWLSPSTGDEEMRGITEAAARGLAGAQFSLGASMETREDYAEAFKWYRLAAEQHFPPAEHNVAVMYVEGRGVPPDKHQAEHWFRQAAEHGIADAHWGLGLLYANDEGDLQDFLLSYVEFSLAATLLPEGKPSVDAVRARDKVAALLTPEQVAEGRRRVGEWLDAQLK</sequence>
<proteinExistence type="predicted"/>